<accession>A0ACB9JG97</accession>
<comment type="caution">
    <text evidence="1">The sequence shown here is derived from an EMBL/GenBank/DDBJ whole genome shotgun (WGS) entry which is preliminary data.</text>
</comment>
<gene>
    <name evidence="1" type="ORF">L1987_12587</name>
</gene>
<evidence type="ECO:0000313" key="1">
    <source>
        <dbReference type="EMBL" id="KAI3818770.1"/>
    </source>
</evidence>
<dbReference type="Proteomes" id="UP001056120">
    <property type="component" value="Linkage Group LG04"/>
</dbReference>
<sequence>MYGERPAYLRKPKRLPNRKKESFILFLTNSKSQNPIKQHTILKPPIQSNPIPANYSSSSSSIFTKPADSYLQRLFNMNEKARVTKGLDEKHRKILEGLLKLPENRECADCKSKGPRWASVNLGIFICMHCSGVHRSLGVHISKVRSATLDTWLPDQIACIQAMGNNKSNQYWEALLPPKYDRVGIENFIRAKYVDKRWVSRDRKVEPHSSITREQHAPVYKHGPTISTSTRVIVHLPEQKQSPQLHSLNKITPPLPPRVLEQQVIVQPKQIEPESKTVEHKVVEIVSDRKIDDYHATDLFDLPQARNQTSSPMLPVAEDKNLSNKVQTKSEFEDLFDGLDWVTPSLTQQPCKQDIMNLSEKPTMVPPSSIQRQLVVHTQPQSKLTGNHQNGMNGFGFHRPIGFGNPGFYTPSSMYGASQVAPSMKPIGASRPPKGPLSIPTQLGGEYDFSSLTQGMFAKR</sequence>
<proteinExistence type="predicted"/>
<evidence type="ECO:0000313" key="2">
    <source>
        <dbReference type="Proteomes" id="UP001056120"/>
    </source>
</evidence>
<reference evidence="2" key="1">
    <citation type="journal article" date="2022" name="Mol. Ecol. Resour.">
        <title>The genomes of chicory, endive, great burdock and yacon provide insights into Asteraceae palaeo-polyploidization history and plant inulin production.</title>
        <authorList>
            <person name="Fan W."/>
            <person name="Wang S."/>
            <person name="Wang H."/>
            <person name="Wang A."/>
            <person name="Jiang F."/>
            <person name="Liu H."/>
            <person name="Zhao H."/>
            <person name="Xu D."/>
            <person name="Zhang Y."/>
        </authorList>
    </citation>
    <scope>NUCLEOTIDE SEQUENCE [LARGE SCALE GENOMIC DNA]</scope>
    <source>
        <strain evidence="2">cv. Yunnan</strain>
    </source>
</reference>
<dbReference type="EMBL" id="CM042021">
    <property type="protein sequence ID" value="KAI3818770.1"/>
    <property type="molecule type" value="Genomic_DNA"/>
</dbReference>
<keyword evidence="2" id="KW-1185">Reference proteome</keyword>
<reference evidence="1 2" key="2">
    <citation type="journal article" date="2022" name="Mol. Ecol. Resour.">
        <title>The genomes of chicory, endive, great burdock and yacon provide insights into Asteraceae paleo-polyploidization history and plant inulin production.</title>
        <authorList>
            <person name="Fan W."/>
            <person name="Wang S."/>
            <person name="Wang H."/>
            <person name="Wang A."/>
            <person name="Jiang F."/>
            <person name="Liu H."/>
            <person name="Zhao H."/>
            <person name="Xu D."/>
            <person name="Zhang Y."/>
        </authorList>
    </citation>
    <scope>NUCLEOTIDE SEQUENCE [LARGE SCALE GENOMIC DNA]</scope>
    <source>
        <strain evidence="2">cv. Yunnan</strain>
        <tissue evidence="1">Leaves</tissue>
    </source>
</reference>
<protein>
    <submittedName>
        <fullName evidence="1">Uncharacterized protein</fullName>
    </submittedName>
</protein>
<organism evidence="1 2">
    <name type="scientific">Smallanthus sonchifolius</name>
    <dbReference type="NCBI Taxonomy" id="185202"/>
    <lineage>
        <taxon>Eukaryota</taxon>
        <taxon>Viridiplantae</taxon>
        <taxon>Streptophyta</taxon>
        <taxon>Embryophyta</taxon>
        <taxon>Tracheophyta</taxon>
        <taxon>Spermatophyta</taxon>
        <taxon>Magnoliopsida</taxon>
        <taxon>eudicotyledons</taxon>
        <taxon>Gunneridae</taxon>
        <taxon>Pentapetalae</taxon>
        <taxon>asterids</taxon>
        <taxon>campanulids</taxon>
        <taxon>Asterales</taxon>
        <taxon>Asteraceae</taxon>
        <taxon>Asteroideae</taxon>
        <taxon>Heliantheae alliance</taxon>
        <taxon>Millerieae</taxon>
        <taxon>Smallanthus</taxon>
    </lineage>
</organism>
<name>A0ACB9JG97_9ASTR</name>